<keyword evidence="2" id="KW-0732">Signal</keyword>
<sequence>MHSIKFLGAILAVAGTGLAMPLEAPIATPASPAPTAAAPAVEGLKESWVGCDNGHCPPEDPSPWSKKAKERWAAKKAKMPKKTSKPKDLSSEEFEKKVTELWGEKKAKEFFAAKKAKKPQNPPKPAEPSCNKDKRDAAVDAACATDDDGFRKLSPEALSAILNAAPGPVVAKSMPAAAADKILPPGAAEKIRGAHGPGVVAPTAAVSGPLKLTKRPARTSFATGKPTASSATGTPTASSATGTPSAATATGTTTPKVISVGVTGTPARPSPATGTATSTTAPTKVHLAARGYPSNFADLVRVGPQIEKKTPTASPTASPTRNPLGDCISVLGSLQKARDTEEKKGEISPEDKKVIDKVFQGCLAEFREFLKKNKVAATAKPTATPAPNAPDCAYIVDEGIKEIMAKGDAAMENNEAFQRCVFAEATSQSWALSEGGRISRIPVMDDATRERLIANRDIVVLKGKRKPGTKPQHS</sequence>
<reference evidence="4" key="1">
    <citation type="journal article" date="2013" name="Mol. Plant Microbe Interact.">
        <title>Global aspects of pacC regulation of pathogenicity genes in Colletotrichum gloeosporioides as revealed by transcriptome analysis.</title>
        <authorList>
            <person name="Alkan N."/>
            <person name="Meng X."/>
            <person name="Friedlander G."/>
            <person name="Reuveni E."/>
            <person name="Sukno S."/>
            <person name="Sherman A."/>
            <person name="Thon M."/>
            <person name="Fluhr R."/>
            <person name="Prusky D."/>
        </authorList>
    </citation>
    <scope>NUCLEOTIDE SEQUENCE [LARGE SCALE GENOMIC DNA]</scope>
    <source>
        <strain evidence="4">Cg-14</strain>
    </source>
</reference>
<feature type="signal peptide" evidence="2">
    <location>
        <begin position="1"/>
        <end position="19"/>
    </location>
</feature>
<feature type="compositionally biased region" description="Basic residues" evidence="1">
    <location>
        <begin position="66"/>
        <end position="84"/>
    </location>
</feature>
<evidence type="ECO:0000256" key="2">
    <source>
        <dbReference type="SAM" id="SignalP"/>
    </source>
</evidence>
<dbReference type="OrthoDB" id="4846075at2759"/>
<feature type="compositionally biased region" description="Low complexity" evidence="1">
    <location>
        <begin position="263"/>
        <end position="283"/>
    </location>
</feature>
<dbReference type="Proteomes" id="UP000015530">
    <property type="component" value="Unassembled WGS sequence"/>
</dbReference>
<protein>
    <submittedName>
        <fullName evidence="3">Uncharacterized protein</fullName>
    </submittedName>
</protein>
<feature type="region of interest" description="Disordered" evidence="1">
    <location>
        <begin position="188"/>
        <end position="284"/>
    </location>
</feature>
<evidence type="ECO:0000313" key="4">
    <source>
        <dbReference type="Proteomes" id="UP000015530"/>
    </source>
</evidence>
<organism evidence="3 4">
    <name type="scientific">Colletotrichum gloeosporioides (strain Cg-14)</name>
    <name type="common">Anthracnose fungus</name>
    <name type="synonym">Glomerella cingulata</name>
    <dbReference type="NCBI Taxonomy" id="1237896"/>
    <lineage>
        <taxon>Eukaryota</taxon>
        <taxon>Fungi</taxon>
        <taxon>Dikarya</taxon>
        <taxon>Ascomycota</taxon>
        <taxon>Pezizomycotina</taxon>
        <taxon>Sordariomycetes</taxon>
        <taxon>Hypocreomycetidae</taxon>
        <taxon>Glomerellales</taxon>
        <taxon>Glomerellaceae</taxon>
        <taxon>Colletotrichum</taxon>
        <taxon>Colletotrichum gloeosporioides species complex</taxon>
    </lineage>
</organism>
<evidence type="ECO:0000256" key="1">
    <source>
        <dbReference type="SAM" id="MobiDB-lite"/>
    </source>
</evidence>
<feature type="compositionally biased region" description="Low complexity" evidence="1">
    <location>
        <begin position="226"/>
        <end position="255"/>
    </location>
</feature>
<evidence type="ECO:0000313" key="3">
    <source>
        <dbReference type="EMBL" id="EQB46566.1"/>
    </source>
</evidence>
<feature type="compositionally biased region" description="Basic and acidic residues" evidence="1">
    <location>
        <begin position="85"/>
        <end position="94"/>
    </location>
</feature>
<dbReference type="EMBL" id="AMYD01003341">
    <property type="protein sequence ID" value="EQB46566.1"/>
    <property type="molecule type" value="Genomic_DNA"/>
</dbReference>
<gene>
    <name evidence="3" type="ORF">CGLO_14373</name>
</gene>
<feature type="compositionally biased region" description="Low complexity" evidence="1">
    <location>
        <begin position="311"/>
        <end position="320"/>
    </location>
</feature>
<proteinExistence type="predicted"/>
<dbReference type="HOGENOM" id="CLU_045703_0_0_1"/>
<feature type="region of interest" description="Disordered" evidence="1">
    <location>
        <begin position="307"/>
        <end position="327"/>
    </location>
</feature>
<name>T0L4U0_COLGC</name>
<accession>T0L4U0</accession>
<comment type="caution">
    <text evidence="3">The sequence shown here is derived from an EMBL/GenBank/DDBJ whole genome shotgun (WGS) entry which is preliminary data.</text>
</comment>
<feature type="chain" id="PRO_5004566683" evidence="2">
    <location>
        <begin position="20"/>
        <end position="474"/>
    </location>
</feature>
<feature type="region of interest" description="Disordered" evidence="1">
    <location>
        <begin position="113"/>
        <end position="136"/>
    </location>
</feature>
<feature type="region of interest" description="Disordered" evidence="1">
    <location>
        <begin position="55"/>
        <end position="94"/>
    </location>
</feature>
<dbReference type="AlphaFoldDB" id="T0L4U0"/>